<reference evidence="3 4" key="1">
    <citation type="journal article" date="2011" name="Int. J. Syst. Evol. Microbiol.">
        <title>Zhongshania antarctica gen. nov., sp. nov. and Zhongshania guokunii sp. nov., gammaproteobacteria respectively isolated from coastal attached (fast) ice and surface seawater of the Antarctic.</title>
        <authorList>
            <person name="Li H.J."/>
            <person name="Zhang X.Y."/>
            <person name="Chen C.X."/>
            <person name="Zhang Y.J."/>
            <person name="Gao Z.M."/>
            <person name="Yu Y."/>
            <person name="Chen X.L."/>
            <person name="Chen B."/>
            <person name="Zhang Y.Z."/>
        </authorList>
    </citation>
    <scope>NUCLEOTIDE SEQUENCE [LARGE SCALE GENOMIC DNA]</scope>
    <source>
        <strain evidence="3 4">R06B22</strain>
    </source>
</reference>
<keyword evidence="4" id="KW-1185">Reference proteome</keyword>
<feature type="domain" description="DUF2489" evidence="2">
    <location>
        <begin position="15"/>
        <end position="148"/>
    </location>
</feature>
<gene>
    <name evidence="3" type="ORF">AB4875_07550</name>
</gene>
<dbReference type="InterPro" id="IPR019617">
    <property type="entry name" value="DUF2489"/>
</dbReference>
<dbReference type="Proteomes" id="UP001557484">
    <property type="component" value="Unassembled WGS sequence"/>
</dbReference>
<protein>
    <submittedName>
        <fullName evidence="3">DUF2489 domain-containing protein</fullName>
    </submittedName>
</protein>
<evidence type="ECO:0000256" key="1">
    <source>
        <dbReference type="SAM" id="Phobius"/>
    </source>
</evidence>
<evidence type="ECO:0000259" key="2">
    <source>
        <dbReference type="Pfam" id="PF10675"/>
    </source>
</evidence>
<dbReference type="RefSeq" id="WP_368375444.1">
    <property type="nucleotide sequence ID" value="NZ_JBFRYB010000001.1"/>
</dbReference>
<name>A0ABV3TUS1_9GAMM</name>
<dbReference type="Pfam" id="PF10675">
    <property type="entry name" value="DUF2489"/>
    <property type="match status" value="1"/>
</dbReference>
<sequence length="150" mass="16516">MTDYMVWLIPALLIIAGLVVVAGRLLWRLRMQTQVERAALQQAQQESTAEQAEAQNGIDILARCYLSGQLAASEFALRVAVLAETAALDPKYMKDTAIFTEMAAALAHIPIHQAWKDLTPDQRATYGTEMALLEGKYSDRLRAATAALLK</sequence>
<keyword evidence="1" id="KW-0472">Membrane</keyword>
<feature type="transmembrane region" description="Helical" evidence="1">
    <location>
        <begin position="6"/>
        <end position="27"/>
    </location>
</feature>
<organism evidence="3 4">
    <name type="scientific">Zhongshania arctica</name>
    <dbReference type="NCBI Taxonomy" id="3238302"/>
    <lineage>
        <taxon>Bacteria</taxon>
        <taxon>Pseudomonadati</taxon>
        <taxon>Pseudomonadota</taxon>
        <taxon>Gammaproteobacteria</taxon>
        <taxon>Cellvibrionales</taxon>
        <taxon>Spongiibacteraceae</taxon>
        <taxon>Zhongshania</taxon>
    </lineage>
</organism>
<evidence type="ECO:0000313" key="3">
    <source>
        <dbReference type="EMBL" id="MEX1665340.1"/>
    </source>
</evidence>
<keyword evidence="1" id="KW-0812">Transmembrane</keyword>
<evidence type="ECO:0000313" key="4">
    <source>
        <dbReference type="Proteomes" id="UP001557484"/>
    </source>
</evidence>
<accession>A0ABV3TUS1</accession>
<keyword evidence="1" id="KW-1133">Transmembrane helix</keyword>
<comment type="caution">
    <text evidence="3">The sequence shown here is derived from an EMBL/GenBank/DDBJ whole genome shotgun (WGS) entry which is preliminary data.</text>
</comment>
<proteinExistence type="predicted"/>
<dbReference type="EMBL" id="JBFRYB010000001">
    <property type="protein sequence ID" value="MEX1665340.1"/>
    <property type="molecule type" value="Genomic_DNA"/>
</dbReference>